<organism evidence="9 10">
    <name type="scientific">Pseudomonas nabeulensis</name>
    <dbReference type="NCBI Taxonomy" id="2293833"/>
    <lineage>
        <taxon>Bacteria</taxon>
        <taxon>Pseudomonadati</taxon>
        <taxon>Pseudomonadota</taxon>
        <taxon>Gammaproteobacteria</taxon>
        <taxon>Pseudomonadales</taxon>
        <taxon>Pseudomonadaceae</taxon>
        <taxon>Pseudomonas</taxon>
    </lineage>
</organism>
<evidence type="ECO:0000313" key="10">
    <source>
        <dbReference type="Proteomes" id="UP000297734"/>
    </source>
</evidence>
<reference evidence="9 10" key="1">
    <citation type="journal article" date="2019" name="Syst. Appl. Microbiol.">
        <title>New species of pathogenic Pseudomonas isolated from citrus in Tunisia: Proposal of Pseudomonas kairouanensis sp. nov. and Pseudomonas nabeulensis sp. nov.</title>
        <authorList>
            <person name="Oueslati M."/>
            <person name="Mulet M."/>
            <person name="Gomila M."/>
            <person name="Berge O."/>
            <person name="Hajlaoui M.R."/>
            <person name="Lalucat J."/>
            <person name="Sadfi-Zouaoui N."/>
            <person name="Garcia-Valdes E."/>
        </authorList>
    </citation>
    <scope>NUCLEOTIDE SEQUENCE [LARGE SCALE GENOMIC DNA]</scope>
    <source>
        <strain evidence="9 10">E10B</strain>
    </source>
</reference>
<keyword evidence="5" id="KW-0238">DNA-binding</keyword>
<keyword evidence="6" id="KW-0804">Transcription</keyword>
<feature type="binding site" evidence="7">
    <location>
        <position position="122"/>
    </location>
    <ligand>
        <name>Zn(2+)</name>
        <dbReference type="ChEBI" id="CHEBI:29105"/>
    </ligand>
</feature>
<keyword evidence="10" id="KW-1185">Reference proteome</keyword>
<dbReference type="InterPro" id="IPR043135">
    <property type="entry name" value="Fur_C"/>
</dbReference>
<keyword evidence="7" id="KW-0479">Metal-binding</keyword>
<dbReference type="PANTHER" id="PTHR33202:SF6">
    <property type="entry name" value="ZINC UPTAKE REGULATION PROTEIN"/>
    <property type="match status" value="1"/>
</dbReference>
<accession>A0A4Z0B833</accession>
<dbReference type="GO" id="GO:0000976">
    <property type="term" value="F:transcription cis-regulatory region binding"/>
    <property type="evidence" value="ECO:0007669"/>
    <property type="project" value="TreeGrafter"/>
</dbReference>
<gene>
    <name evidence="9" type="ORF">DYL61_04280</name>
</gene>
<keyword evidence="8" id="KW-0408">Iron</keyword>
<comment type="cofactor">
    <cofactor evidence="8">
        <name>Mn(2+)</name>
        <dbReference type="ChEBI" id="CHEBI:29035"/>
    </cofactor>
    <cofactor evidence="8">
        <name>Fe(2+)</name>
        <dbReference type="ChEBI" id="CHEBI:29033"/>
    </cofactor>
    <text evidence="8">Binds 1 Mn(2+) or Fe(2+) ion per subunit.</text>
</comment>
<dbReference type="Proteomes" id="UP000297734">
    <property type="component" value="Unassembled WGS sequence"/>
</dbReference>
<dbReference type="Pfam" id="PF01475">
    <property type="entry name" value="FUR"/>
    <property type="match status" value="1"/>
</dbReference>
<protein>
    <submittedName>
        <fullName evidence="9">Transcriptional repressor</fullName>
    </submittedName>
</protein>
<dbReference type="RefSeq" id="WP_135307329.1">
    <property type="nucleotide sequence ID" value="NZ_QUZT01000005.1"/>
</dbReference>
<dbReference type="GO" id="GO:0045892">
    <property type="term" value="P:negative regulation of DNA-templated transcription"/>
    <property type="evidence" value="ECO:0007669"/>
    <property type="project" value="TreeGrafter"/>
</dbReference>
<feature type="binding site" evidence="8">
    <location>
        <position position="114"/>
    </location>
    <ligand>
        <name>Fe cation</name>
        <dbReference type="ChEBI" id="CHEBI:24875"/>
    </ligand>
</feature>
<comment type="caution">
    <text evidence="9">The sequence shown here is derived from an EMBL/GenBank/DDBJ whole genome shotgun (WGS) entry which is preliminary data.</text>
</comment>
<dbReference type="InterPro" id="IPR036388">
    <property type="entry name" value="WH-like_DNA-bd_sf"/>
</dbReference>
<dbReference type="GO" id="GO:0005829">
    <property type="term" value="C:cytosol"/>
    <property type="evidence" value="ECO:0007669"/>
    <property type="project" value="TreeGrafter"/>
</dbReference>
<dbReference type="InterPro" id="IPR036390">
    <property type="entry name" value="WH_DNA-bd_sf"/>
</dbReference>
<keyword evidence="4" id="KW-0805">Transcription regulation</keyword>
<dbReference type="Gene3D" id="3.30.1490.190">
    <property type="match status" value="1"/>
</dbReference>
<dbReference type="GO" id="GO:0003700">
    <property type="term" value="F:DNA-binding transcription factor activity"/>
    <property type="evidence" value="ECO:0007669"/>
    <property type="project" value="InterPro"/>
</dbReference>
<evidence type="ECO:0000313" key="9">
    <source>
        <dbReference type="EMBL" id="TFY95176.1"/>
    </source>
</evidence>
<feature type="binding site" evidence="7">
    <location>
        <position position="82"/>
    </location>
    <ligand>
        <name>Zn(2+)</name>
        <dbReference type="ChEBI" id="CHEBI:29105"/>
    </ligand>
</feature>
<comment type="cofactor">
    <cofactor evidence="7">
        <name>Zn(2+)</name>
        <dbReference type="ChEBI" id="CHEBI:29105"/>
    </cofactor>
    <text evidence="7">Binds 1 zinc ion per subunit.</text>
</comment>
<feature type="binding site" evidence="7">
    <location>
        <position position="85"/>
    </location>
    <ligand>
        <name>Zn(2+)</name>
        <dbReference type="ChEBI" id="CHEBI:29105"/>
    </ligand>
</feature>
<dbReference type="SUPFAM" id="SSF46785">
    <property type="entry name" value="Winged helix' DNA-binding domain"/>
    <property type="match status" value="1"/>
</dbReference>
<evidence type="ECO:0000256" key="5">
    <source>
        <dbReference type="ARBA" id="ARBA00023125"/>
    </source>
</evidence>
<evidence type="ECO:0000256" key="4">
    <source>
        <dbReference type="ARBA" id="ARBA00023015"/>
    </source>
</evidence>
<name>A0A4Z0B833_9PSED</name>
<dbReference type="PANTHER" id="PTHR33202">
    <property type="entry name" value="ZINC UPTAKE REGULATION PROTEIN"/>
    <property type="match status" value="1"/>
</dbReference>
<evidence type="ECO:0000256" key="7">
    <source>
        <dbReference type="PIRSR" id="PIRSR602481-1"/>
    </source>
</evidence>
<feature type="binding site" evidence="7">
    <location>
        <position position="125"/>
    </location>
    <ligand>
        <name>Zn(2+)</name>
        <dbReference type="ChEBI" id="CHEBI:29105"/>
    </ligand>
</feature>
<evidence type="ECO:0000256" key="8">
    <source>
        <dbReference type="PIRSR" id="PIRSR602481-2"/>
    </source>
</evidence>
<evidence type="ECO:0000256" key="1">
    <source>
        <dbReference type="ARBA" id="ARBA00007957"/>
    </source>
</evidence>
<dbReference type="InterPro" id="IPR002481">
    <property type="entry name" value="FUR"/>
</dbReference>
<comment type="similarity">
    <text evidence="1">Belongs to the Fur family.</text>
</comment>
<dbReference type="AlphaFoldDB" id="A0A4Z0B833"/>
<keyword evidence="3 7" id="KW-0862">Zinc</keyword>
<evidence type="ECO:0000256" key="6">
    <source>
        <dbReference type="ARBA" id="ARBA00023163"/>
    </source>
</evidence>
<dbReference type="Gene3D" id="1.10.10.10">
    <property type="entry name" value="Winged helix-like DNA-binding domain superfamily/Winged helix DNA-binding domain"/>
    <property type="match status" value="1"/>
</dbReference>
<dbReference type="OrthoDB" id="9801127at2"/>
<dbReference type="GO" id="GO:0008270">
    <property type="term" value="F:zinc ion binding"/>
    <property type="evidence" value="ECO:0007669"/>
    <property type="project" value="TreeGrafter"/>
</dbReference>
<dbReference type="EMBL" id="QUZT01000005">
    <property type="protein sequence ID" value="TFY95176.1"/>
    <property type="molecule type" value="Genomic_DNA"/>
</dbReference>
<keyword evidence="2" id="KW-0678">Repressor</keyword>
<dbReference type="GO" id="GO:1900376">
    <property type="term" value="P:regulation of secondary metabolite biosynthetic process"/>
    <property type="evidence" value="ECO:0007669"/>
    <property type="project" value="TreeGrafter"/>
</dbReference>
<evidence type="ECO:0000256" key="3">
    <source>
        <dbReference type="ARBA" id="ARBA00022833"/>
    </source>
</evidence>
<proteinExistence type="inferred from homology"/>
<evidence type="ECO:0000256" key="2">
    <source>
        <dbReference type="ARBA" id="ARBA00022491"/>
    </source>
</evidence>
<sequence>MQLTANQQLVLSALQRANGPLSAYALLEQLRAVGLNAPAQVYRALERLAQHGFVHRLETLNAYVTCKHPQSCKHSFKAFAICENCGHIDEFVDNDLGQRLGRWAENNAFSMGDHAIELRGTCANCMKLAQATPI</sequence>